<evidence type="ECO:0000313" key="3">
    <source>
        <dbReference type="EMBL" id="ORX45626.1"/>
    </source>
</evidence>
<dbReference type="Gene3D" id="3.40.50.720">
    <property type="entry name" value="NAD(P)-binding Rossmann-like Domain"/>
    <property type="match status" value="1"/>
</dbReference>
<dbReference type="Proteomes" id="UP000193719">
    <property type="component" value="Unassembled WGS sequence"/>
</dbReference>
<dbReference type="STRING" id="1754191.A0A1Y1V2B2"/>
<dbReference type="InterPro" id="IPR045010">
    <property type="entry name" value="MDR_fam"/>
</dbReference>
<dbReference type="PANTHER" id="PTHR43205">
    <property type="entry name" value="PROSTAGLANDIN REDUCTASE"/>
    <property type="match status" value="1"/>
</dbReference>
<accession>A0A1Y1V2B2</accession>
<dbReference type="EMBL" id="MCFH01000039">
    <property type="protein sequence ID" value="ORX45626.1"/>
    <property type="molecule type" value="Genomic_DNA"/>
</dbReference>
<dbReference type="SMART" id="SM00829">
    <property type="entry name" value="PKS_ER"/>
    <property type="match status" value="1"/>
</dbReference>
<evidence type="ECO:0000259" key="2">
    <source>
        <dbReference type="SMART" id="SM00829"/>
    </source>
</evidence>
<dbReference type="InterPro" id="IPR011032">
    <property type="entry name" value="GroES-like_sf"/>
</dbReference>
<dbReference type="FunFam" id="3.40.50.720:FF:000121">
    <property type="entry name" value="Prostaglandin reductase 2"/>
    <property type="match status" value="1"/>
</dbReference>
<dbReference type="Pfam" id="PF00107">
    <property type="entry name" value="ADH_zinc_N"/>
    <property type="match status" value="1"/>
</dbReference>
<keyword evidence="1" id="KW-0560">Oxidoreductase</keyword>
<dbReference type="GO" id="GO:0016628">
    <property type="term" value="F:oxidoreductase activity, acting on the CH-CH group of donors, NAD or NADP as acceptor"/>
    <property type="evidence" value="ECO:0007669"/>
    <property type="project" value="InterPro"/>
</dbReference>
<dbReference type="AlphaFoldDB" id="A0A1Y1V2B2"/>
<evidence type="ECO:0000313" key="4">
    <source>
        <dbReference type="Proteomes" id="UP000193719"/>
    </source>
</evidence>
<dbReference type="Pfam" id="PF16884">
    <property type="entry name" value="ADH_N_2"/>
    <property type="match status" value="1"/>
</dbReference>
<feature type="domain" description="Enoyl reductase (ER)" evidence="2">
    <location>
        <begin position="16"/>
        <end position="350"/>
    </location>
</feature>
<dbReference type="SUPFAM" id="SSF51735">
    <property type="entry name" value="NAD(P)-binding Rossmann-fold domains"/>
    <property type="match status" value="1"/>
</dbReference>
<dbReference type="InterPro" id="IPR020843">
    <property type="entry name" value="ER"/>
</dbReference>
<dbReference type="CDD" id="cd05288">
    <property type="entry name" value="PGDH"/>
    <property type="match status" value="1"/>
</dbReference>
<dbReference type="SUPFAM" id="SSF50129">
    <property type="entry name" value="GroES-like"/>
    <property type="match status" value="1"/>
</dbReference>
<proteinExistence type="predicted"/>
<protein>
    <submittedName>
        <fullName evidence="3">Putative zinc-binding dehydrogenase</fullName>
    </submittedName>
</protein>
<dbReference type="PANTHER" id="PTHR43205:SF7">
    <property type="entry name" value="PROSTAGLANDIN REDUCTASE 1"/>
    <property type="match status" value="1"/>
</dbReference>
<dbReference type="InterPro" id="IPR013149">
    <property type="entry name" value="ADH-like_C"/>
</dbReference>
<keyword evidence="4" id="KW-1185">Reference proteome</keyword>
<dbReference type="Gene3D" id="3.90.180.10">
    <property type="entry name" value="Medium-chain alcohol dehydrogenases, catalytic domain"/>
    <property type="match status" value="1"/>
</dbReference>
<reference evidence="3 4" key="2">
    <citation type="submission" date="2016-08" db="EMBL/GenBank/DDBJ databases">
        <title>Pervasive Adenine N6-methylation of Active Genes in Fungi.</title>
        <authorList>
            <consortium name="DOE Joint Genome Institute"/>
            <person name="Mondo S.J."/>
            <person name="Dannebaum R.O."/>
            <person name="Kuo R.C."/>
            <person name="Labutti K."/>
            <person name="Haridas S."/>
            <person name="Kuo A."/>
            <person name="Salamov A."/>
            <person name="Ahrendt S.R."/>
            <person name="Lipzen A."/>
            <person name="Sullivan W."/>
            <person name="Andreopoulos W.B."/>
            <person name="Clum A."/>
            <person name="Lindquist E."/>
            <person name="Daum C."/>
            <person name="Ramamoorthy G.K."/>
            <person name="Gryganskyi A."/>
            <person name="Culley D."/>
            <person name="Magnuson J.K."/>
            <person name="James T.Y."/>
            <person name="O'Malley M.A."/>
            <person name="Stajich J.E."/>
            <person name="Spatafora J.W."/>
            <person name="Visel A."/>
            <person name="Grigoriev I.V."/>
        </authorList>
    </citation>
    <scope>NUCLEOTIDE SEQUENCE [LARGE SCALE GENOMIC DNA]</scope>
    <source>
        <strain evidence="4">finn</strain>
    </source>
</reference>
<reference evidence="3 4" key="1">
    <citation type="submission" date="2016-08" db="EMBL/GenBank/DDBJ databases">
        <title>Genomes of anaerobic fungi encode conserved fungal cellulosomes for biomass hydrolysis.</title>
        <authorList>
            <consortium name="DOE Joint Genome Institute"/>
            <person name="Haitjema C.H."/>
            <person name="Gilmore S.P."/>
            <person name="Henske J.K."/>
            <person name="Solomon K.V."/>
            <person name="De Groot R."/>
            <person name="Kuo A."/>
            <person name="Mondo S.J."/>
            <person name="Salamov A.A."/>
            <person name="Labutti K."/>
            <person name="Zhao Z."/>
            <person name="Chiniquy J."/>
            <person name="Barry K."/>
            <person name="Brewer H.M."/>
            <person name="Purvine S.O."/>
            <person name="Wright A.T."/>
            <person name="Boxma B."/>
            <person name="Van Alen T."/>
            <person name="Hackstein J.H."/>
            <person name="Baker S.E."/>
            <person name="Grigoriev I.V."/>
            <person name="O'Malley M.A."/>
        </authorList>
    </citation>
    <scope>NUCLEOTIDE SEQUENCE [LARGE SCALE GENOMIC DNA]</scope>
    <source>
        <strain evidence="4">finn</strain>
    </source>
</reference>
<dbReference type="OrthoDB" id="809632at2759"/>
<dbReference type="InterPro" id="IPR041694">
    <property type="entry name" value="ADH_N_2"/>
</dbReference>
<comment type="caution">
    <text evidence="3">The sequence shown here is derived from an EMBL/GenBank/DDBJ whole genome shotgun (WGS) entry which is preliminary data.</text>
</comment>
<organism evidence="3 4">
    <name type="scientific">Piromyces finnis</name>
    <dbReference type="NCBI Taxonomy" id="1754191"/>
    <lineage>
        <taxon>Eukaryota</taxon>
        <taxon>Fungi</taxon>
        <taxon>Fungi incertae sedis</taxon>
        <taxon>Chytridiomycota</taxon>
        <taxon>Chytridiomycota incertae sedis</taxon>
        <taxon>Neocallimastigomycetes</taxon>
        <taxon>Neocallimastigales</taxon>
        <taxon>Neocallimastigaceae</taxon>
        <taxon>Piromyces</taxon>
    </lineage>
</organism>
<dbReference type="InterPro" id="IPR036291">
    <property type="entry name" value="NAD(P)-bd_dom_sf"/>
</dbReference>
<gene>
    <name evidence="3" type="ORF">BCR36DRAFT_333040</name>
</gene>
<name>A0A1Y1V2B2_9FUNG</name>
<evidence type="ECO:0000256" key="1">
    <source>
        <dbReference type="ARBA" id="ARBA00023002"/>
    </source>
</evidence>
<sequence>MTIENVSCTLNRYPEGMVKLDDFKIVQGPIPEISDNDVLLKVLCCSVDPFMRGRMKKDNPSSYVPPCQPGKVIQVFSITQVEKIGANVTDINVGDKYMCFNGIEKYTVVPQQAIKGDGQKNLGNYNKIDPNNPIKDSFYLGLFGMPGMTAWAFFNKVGKPKEGETIFVSAASGAVGQVVCQLAKLKGLKVVACASSPEKIGFLKGAIKVDEAFSYRDFPDKESFVAQLRKVCPNGIDIYFDNVGGYILDSALQLMNVHGRVVMCGMISQYNLKDKYQYTLQDISNRRLTLQGCLFNDYFPRCMGEFMQDMIPMVQSGKLIYKEDVYKGVEKTPEAFIGLFNSKNFGKVVIEPF</sequence>